<dbReference type="Gene3D" id="3.40.1390.10">
    <property type="entry name" value="MurE/MurF, N-terminal domain"/>
    <property type="match status" value="1"/>
</dbReference>
<dbReference type="EMBL" id="UINC01219467">
    <property type="protein sequence ID" value="SVE46939.1"/>
    <property type="molecule type" value="Genomic_DNA"/>
</dbReference>
<dbReference type="GO" id="GO:0016410">
    <property type="term" value="F:N-acyltransferase activity"/>
    <property type="evidence" value="ECO:0007669"/>
    <property type="project" value="InterPro"/>
</dbReference>
<gene>
    <name evidence="8" type="ORF">METZ01_LOCUS499793</name>
</gene>
<evidence type="ECO:0000256" key="6">
    <source>
        <dbReference type="ARBA" id="ARBA00023315"/>
    </source>
</evidence>
<organism evidence="8">
    <name type="scientific">marine metagenome</name>
    <dbReference type="NCBI Taxonomy" id="408172"/>
    <lineage>
        <taxon>unclassified sequences</taxon>
        <taxon>metagenomes</taxon>
        <taxon>ecological metagenomes</taxon>
    </lineage>
</organism>
<keyword evidence="2" id="KW-0441">Lipid A biosynthesis</keyword>
<evidence type="ECO:0000256" key="3">
    <source>
        <dbReference type="ARBA" id="ARBA00022679"/>
    </source>
</evidence>
<dbReference type="SUPFAM" id="SSF51161">
    <property type="entry name" value="Trimeric LpxA-like enzymes"/>
    <property type="match status" value="1"/>
</dbReference>
<dbReference type="Pfam" id="PF00132">
    <property type="entry name" value="Hexapep"/>
    <property type="match status" value="1"/>
</dbReference>
<dbReference type="GO" id="GO:0016020">
    <property type="term" value="C:membrane"/>
    <property type="evidence" value="ECO:0007669"/>
    <property type="project" value="GOC"/>
</dbReference>
<dbReference type="Pfam" id="PF04613">
    <property type="entry name" value="LpxD"/>
    <property type="match status" value="1"/>
</dbReference>
<feature type="domain" description="UDP-3-O-[3-hydroxymyristoyl] glucosamine N-acyltransferase non-repeat region" evidence="7">
    <location>
        <begin position="29"/>
        <end position="92"/>
    </location>
</feature>
<keyword evidence="4" id="KW-0677">Repeat</keyword>
<evidence type="ECO:0000256" key="2">
    <source>
        <dbReference type="ARBA" id="ARBA00022556"/>
    </source>
</evidence>
<evidence type="ECO:0000259" key="7">
    <source>
        <dbReference type="Pfam" id="PF04613"/>
    </source>
</evidence>
<dbReference type="InterPro" id="IPR020573">
    <property type="entry name" value="UDP_GlcNAc_AcTrfase_non-rep"/>
</dbReference>
<dbReference type="InterPro" id="IPR007691">
    <property type="entry name" value="LpxD"/>
</dbReference>
<dbReference type="InterPro" id="IPR001451">
    <property type="entry name" value="Hexapep"/>
</dbReference>
<keyword evidence="5" id="KW-0443">Lipid metabolism</keyword>
<sequence>MLKNKEGYIMKLDEIAKLIGGTVKGDGNLDIADIRSIEDAENGHITFMTNRKYLDQLQKGRASAVIVEKEMDTDKSQIIVVNPALAFARVLAHFYPETRPEPQVAPTAVLGKNVKLGKDVTVSPLVVVGDNVTIGDETVLHPGVVIGDRCRIGNGGILHPNVTLYQGTVIGNH</sequence>
<dbReference type="PANTHER" id="PTHR43378:SF2">
    <property type="entry name" value="UDP-3-O-ACYLGLUCOSAMINE N-ACYLTRANSFERASE 1, MITOCHONDRIAL-RELATED"/>
    <property type="match status" value="1"/>
</dbReference>
<feature type="non-terminal residue" evidence="8">
    <location>
        <position position="173"/>
    </location>
</feature>
<dbReference type="AlphaFoldDB" id="A0A383DRK6"/>
<name>A0A383DRK6_9ZZZZ</name>
<dbReference type="PANTHER" id="PTHR43378">
    <property type="entry name" value="UDP-3-O-ACYLGLUCOSAMINE N-ACYLTRANSFERASE"/>
    <property type="match status" value="1"/>
</dbReference>
<evidence type="ECO:0000313" key="8">
    <source>
        <dbReference type="EMBL" id="SVE46939.1"/>
    </source>
</evidence>
<dbReference type="GO" id="GO:0009245">
    <property type="term" value="P:lipid A biosynthetic process"/>
    <property type="evidence" value="ECO:0007669"/>
    <property type="project" value="UniProtKB-KW"/>
</dbReference>
<dbReference type="InterPro" id="IPR011004">
    <property type="entry name" value="Trimer_LpxA-like_sf"/>
</dbReference>
<keyword evidence="1" id="KW-0444">Lipid biosynthesis</keyword>
<proteinExistence type="predicted"/>
<keyword evidence="6" id="KW-0012">Acyltransferase</keyword>
<reference evidence="8" key="1">
    <citation type="submission" date="2018-05" db="EMBL/GenBank/DDBJ databases">
        <authorList>
            <person name="Lanie J.A."/>
            <person name="Ng W.-L."/>
            <person name="Kazmierczak K.M."/>
            <person name="Andrzejewski T.M."/>
            <person name="Davidsen T.M."/>
            <person name="Wayne K.J."/>
            <person name="Tettelin H."/>
            <person name="Glass J.I."/>
            <person name="Rusch D."/>
            <person name="Podicherti R."/>
            <person name="Tsui H.-C.T."/>
            <person name="Winkler M.E."/>
        </authorList>
    </citation>
    <scope>NUCLEOTIDE SEQUENCE</scope>
</reference>
<evidence type="ECO:0000256" key="4">
    <source>
        <dbReference type="ARBA" id="ARBA00022737"/>
    </source>
</evidence>
<accession>A0A383DRK6</accession>
<keyword evidence="3" id="KW-0808">Transferase</keyword>
<evidence type="ECO:0000256" key="1">
    <source>
        <dbReference type="ARBA" id="ARBA00022516"/>
    </source>
</evidence>
<protein>
    <recommendedName>
        <fullName evidence="7">UDP-3-O-[3-hydroxymyristoyl] glucosamine N-acyltransferase non-repeat region domain-containing protein</fullName>
    </recommendedName>
</protein>
<evidence type="ECO:0000256" key="5">
    <source>
        <dbReference type="ARBA" id="ARBA00023098"/>
    </source>
</evidence>
<dbReference type="Gene3D" id="2.160.10.10">
    <property type="entry name" value="Hexapeptide repeat proteins"/>
    <property type="match status" value="1"/>
</dbReference>